<dbReference type="InterPro" id="IPR036397">
    <property type="entry name" value="RNaseH_sf"/>
</dbReference>
<sequence length="301" mass="34502">MHGYLLAEGIYVQRKRVRETLSSLTDRIEKKKPISRRVYKVPTPNSLWHMDGHMKLARWGITTHGCVDGFSRCIVYLHASLNNRAPTVFKLFLVATLSYGMPSTVRSDHGGENKLVALFVNLVKGCAHHITGRSVHNQRIERLWRDVHTQVTSFFYNTFYALEDSGKLDINNQNDMLALHFVYLPEINRRLSLFHSSWNQHSIRTEGNKTPEQLFITGTLTNSSKNSSAIKGILSQEFSLKEQLKKGLNEYGLSLDDFPNTDIPDEDDAIEQLQLPENVIREDMVLDEKFEAVKMFIHTLA</sequence>
<dbReference type="InterPro" id="IPR001584">
    <property type="entry name" value="Integrase_cat-core"/>
</dbReference>
<dbReference type="Proteomes" id="UP000005408">
    <property type="component" value="Unassembled WGS sequence"/>
</dbReference>
<keyword evidence="3" id="KW-1185">Reference proteome</keyword>
<dbReference type="Pfam" id="PF24764">
    <property type="entry name" value="rva_4"/>
    <property type="match status" value="1"/>
</dbReference>
<dbReference type="GO" id="GO:0015074">
    <property type="term" value="P:DNA integration"/>
    <property type="evidence" value="ECO:0007669"/>
    <property type="project" value="InterPro"/>
</dbReference>
<dbReference type="Gene3D" id="3.30.420.10">
    <property type="entry name" value="Ribonuclease H-like superfamily/Ribonuclease H"/>
    <property type="match status" value="1"/>
</dbReference>
<dbReference type="InterPro" id="IPR058913">
    <property type="entry name" value="Integrase_dom_put"/>
</dbReference>
<dbReference type="EnsemblMetazoa" id="G33987.1">
    <property type="protein sequence ID" value="G33987.1:cds"/>
    <property type="gene ID" value="G33987"/>
</dbReference>
<dbReference type="PANTHER" id="PTHR46791">
    <property type="entry name" value="EXPRESSED PROTEIN"/>
    <property type="match status" value="1"/>
</dbReference>
<dbReference type="AlphaFoldDB" id="A0A8W8MR99"/>
<accession>A0A8W8MR99</accession>
<evidence type="ECO:0000313" key="2">
    <source>
        <dbReference type="EnsemblMetazoa" id="G33987.1:cds"/>
    </source>
</evidence>
<dbReference type="InterPro" id="IPR012337">
    <property type="entry name" value="RNaseH-like_sf"/>
</dbReference>
<evidence type="ECO:0000313" key="3">
    <source>
        <dbReference type="Proteomes" id="UP000005408"/>
    </source>
</evidence>
<dbReference type="GO" id="GO:0003676">
    <property type="term" value="F:nucleic acid binding"/>
    <property type="evidence" value="ECO:0007669"/>
    <property type="project" value="InterPro"/>
</dbReference>
<reference evidence="2" key="1">
    <citation type="submission" date="2022-08" db="UniProtKB">
        <authorList>
            <consortium name="EnsemblMetazoa"/>
        </authorList>
    </citation>
    <scope>IDENTIFICATION</scope>
    <source>
        <strain evidence="2">05x7-T-G4-1.051#20</strain>
    </source>
</reference>
<dbReference type="SUPFAM" id="SSF53098">
    <property type="entry name" value="Ribonuclease H-like"/>
    <property type="match status" value="1"/>
</dbReference>
<feature type="domain" description="Integrase catalytic" evidence="1">
    <location>
        <begin position="40"/>
        <end position="219"/>
    </location>
</feature>
<protein>
    <recommendedName>
        <fullName evidence="1">Integrase catalytic domain-containing protein</fullName>
    </recommendedName>
</protein>
<name>A0A8W8MR99_MAGGI</name>
<dbReference type="PANTHER" id="PTHR46791:SF9">
    <property type="entry name" value="INTEGRASE CATALYTIC DOMAIN-CONTAINING PROTEIN"/>
    <property type="match status" value="1"/>
</dbReference>
<proteinExistence type="predicted"/>
<evidence type="ECO:0000259" key="1">
    <source>
        <dbReference type="PROSITE" id="PS50994"/>
    </source>
</evidence>
<organism evidence="2 3">
    <name type="scientific">Magallana gigas</name>
    <name type="common">Pacific oyster</name>
    <name type="synonym">Crassostrea gigas</name>
    <dbReference type="NCBI Taxonomy" id="29159"/>
    <lineage>
        <taxon>Eukaryota</taxon>
        <taxon>Metazoa</taxon>
        <taxon>Spiralia</taxon>
        <taxon>Lophotrochozoa</taxon>
        <taxon>Mollusca</taxon>
        <taxon>Bivalvia</taxon>
        <taxon>Autobranchia</taxon>
        <taxon>Pteriomorphia</taxon>
        <taxon>Ostreida</taxon>
        <taxon>Ostreoidea</taxon>
        <taxon>Ostreidae</taxon>
        <taxon>Magallana</taxon>
    </lineage>
</organism>
<dbReference type="PROSITE" id="PS50994">
    <property type="entry name" value="INTEGRASE"/>
    <property type="match status" value="1"/>
</dbReference>